<dbReference type="EMBL" id="BMTU01000022">
    <property type="protein sequence ID" value="GGR09253.1"/>
    <property type="molecule type" value="Genomic_DNA"/>
</dbReference>
<evidence type="ECO:0000313" key="3">
    <source>
        <dbReference type="Proteomes" id="UP000656732"/>
    </source>
</evidence>
<dbReference type="Proteomes" id="UP000656732">
    <property type="component" value="Unassembled WGS sequence"/>
</dbReference>
<feature type="compositionally biased region" description="Pro residues" evidence="1">
    <location>
        <begin position="57"/>
        <end position="66"/>
    </location>
</feature>
<dbReference type="Pfam" id="PF14078">
    <property type="entry name" value="DUF4259"/>
    <property type="match status" value="1"/>
</dbReference>
<sequence>MPAELQWGTGPFDSDSAADFVDATEGLPYQQVIDVSGRASQRVTDSGEHVDGKDGPKPVPPAPSSPAPARTVPS</sequence>
<evidence type="ECO:0000256" key="1">
    <source>
        <dbReference type="SAM" id="MobiDB-lite"/>
    </source>
</evidence>
<accession>A0A918C7X9</accession>
<reference evidence="2" key="1">
    <citation type="journal article" date="2014" name="Int. J. Syst. Evol. Microbiol.">
        <title>Complete genome sequence of Corynebacterium casei LMG S-19264T (=DSM 44701T), isolated from a smear-ripened cheese.</title>
        <authorList>
            <consortium name="US DOE Joint Genome Institute (JGI-PGF)"/>
            <person name="Walter F."/>
            <person name="Albersmeier A."/>
            <person name="Kalinowski J."/>
            <person name="Ruckert C."/>
        </authorList>
    </citation>
    <scope>NUCLEOTIDE SEQUENCE</scope>
    <source>
        <strain evidence="2">JCM 4403</strain>
    </source>
</reference>
<proteinExistence type="predicted"/>
<dbReference type="InterPro" id="IPR025355">
    <property type="entry name" value="DUF4259"/>
</dbReference>
<feature type="region of interest" description="Disordered" evidence="1">
    <location>
        <begin position="35"/>
        <end position="74"/>
    </location>
</feature>
<name>A0A918C7X9_9ACTN</name>
<organism evidence="2 3">
    <name type="scientific">Streptomyces pilosus</name>
    <dbReference type="NCBI Taxonomy" id="28893"/>
    <lineage>
        <taxon>Bacteria</taxon>
        <taxon>Bacillati</taxon>
        <taxon>Actinomycetota</taxon>
        <taxon>Actinomycetes</taxon>
        <taxon>Kitasatosporales</taxon>
        <taxon>Streptomycetaceae</taxon>
        <taxon>Streptomyces</taxon>
    </lineage>
</organism>
<comment type="caution">
    <text evidence="2">The sequence shown here is derived from an EMBL/GenBank/DDBJ whole genome shotgun (WGS) entry which is preliminary data.</text>
</comment>
<reference evidence="2" key="2">
    <citation type="submission" date="2020-09" db="EMBL/GenBank/DDBJ databases">
        <authorList>
            <person name="Sun Q."/>
            <person name="Ohkuma M."/>
        </authorList>
    </citation>
    <scope>NUCLEOTIDE SEQUENCE</scope>
    <source>
        <strain evidence="2">JCM 4403</strain>
    </source>
</reference>
<keyword evidence="3" id="KW-1185">Reference proteome</keyword>
<evidence type="ECO:0000313" key="2">
    <source>
        <dbReference type="EMBL" id="GGR09253.1"/>
    </source>
</evidence>
<feature type="compositionally biased region" description="Basic and acidic residues" evidence="1">
    <location>
        <begin position="45"/>
        <end position="56"/>
    </location>
</feature>
<gene>
    <name evidence="2" type="ORF">GCM10010280_66360</name>
</gene>
<dbReference type="AlphaFoldDB" id="A0A918C7X9"/>
<protein>
    <submittedName>
        <fullName evidence="2">Uncharacterized protein</fullName>
    </submittedName>
</protein>